<dbReference type="GO" id="GO:0003729">
    <property type="term" value="F:mRNA binding"/>
    <property type="evidence" value="ECO:0007669"/>
    <property type="project" value="TreeGrafter"/>
</dbReference>
<proteinExistence type="inferred from homology"/>
<dbReference type="Pfam" id="PF01253">
    <property type="entry name" value="SUI1"/>
    <property type="match status" value="1"/>
</dbReference>
<gene>
    <name evidence="4" type="ORF">CTEN210_10822</name>
</gene>
<dbReference type="Gene3D" id="3.30.780.10">
    <property type="entry name" value="SUI1-like domain"/>
    <property type="match status" value="1"/>
</dbReference>
<sequence>MATIERVEVLYCGSCGCPPEYCEYSPDFETHCVPWLQNNEPEVYKNLMKRLKKGDAEDEADDKPEKPTEPWTMEERLTKFYEKYQPDKVDSVPSLLEKYAGKEDKLFVALTKKYGPEPEDPYYASDDSDLEGDMEEMNLGDKKKRRGAAAKKENKADTRVIITKTKRNKKKAVTNVVGMETVPGIKLKDVSKALSKRFAGSSSVKDLPNGKKEIIVQGDHMDDVAALIVDKFNVPGNCVFLDIDGDFVPFSD</sequence>
<dbReference type="InterPro" id="IPR046447">
    <property type="entry name" value="DENR_C"/>
</dbReference>
<dbReference type="AlphaFoldDB" id="A0AAD3H8Q3"/>
<feature type="compositionally biased region" description="Acidic residues" evidence="2">
    <location>
        <begin position="126"/>
        <end position="138"/>
    </location>
</feature>
<dbReference type="PANTHER" id="PTHR12789">
    <property type="entry name" value="DENSITY-REGULATED PROTEIN HOMOLOG"/>
    <property type="match status" value="1"/>
</dbReference>
<evidence type="ECO:0000256" key="2">
    <source>
        <dbReference type="SAM" id="MobiDB-lite"/>
    </source>
</evidence>
<organism evidence="4 5">
    <name type="scientific">Chaetoceros tenuissimus</name>
    <dbReference type="NCBI Taxonomy" id="426638"/>
    <lineage>
        <taxon>Eukaryota</taxon>
        <taxon>Sar</taxon>
        <taxon>Stramenopiles</taxon>
        <taxon>Ochrophyta</taxon>
        <taxon>Bacillariophyta</taxon>
        <taxon>Coscinodiscophyceae</taxon>
        <taxon>Chaetocerotophycidae</taxon>
        <taxon>Chaetocerotales</taxon>
        <taxon>Chaetocerotaceae</taxon>
        <taxon>Chaetoceros</taxon>
    </lineage>
</organism>
<evidence type="ECO:0000313" key="4">
    <source>
        <dbReference type="EMBL" id="GFH54346.1"/>
    </source>
</evidence>
<dbReference type="GO" id="GO:0001731">
    <property type="term" value="P:formation of translation preinitiation complex"/>
    <property type="evidence" value="ECO:0007669"/>
    <property type="project" value="TreeGrafter"/>
</dbReference>
<comment type="similarity">
    <text evidence="1">Belongs to the DENR family.</text>
</comment>
<comment type="caution">
    <text evidence="4">The sequence shown here is derived from an EMBL/GenBank/DDBJ whole genome shotgun (WGS) entry which is preliminary data.</text>
</comment>
<dbReference type="CDD" id="cd11607">
    <property type="entry name" value="DENR_C"/>
    <property type="match status" value="1"/>
</dbReference>
<dbReference type="Pfam" id="PF21023">
    <property type="entry name" value="DENR_N"/>
    <property type="match status" value="1"/>
</dbReference>
<evidence type="ECO:0000256" key="1">
    <source>
        <dbReference type="ARBA" id="ARBA00007514"/>
    </source>
</evidence>
<keyword evidence="5" id="KW-1185">Reference proteome</keyword>
<dbReference type="EMBL" id="BLLK01000047">
    <property type="protein sequence ID" value="GFH54346.1"/>
    <property type="molecule type" value="Genomic_DNA"/>
</dbReference>
<dbReference type="PANTHER" id="PTHR12789:SF0">
    <property type="entry name" value="DENSITY-REGULATED PROTEIN"/>
    <property type="match status" value="1"/>
</dbReference>
<evidence type="ECO:0000313" key="5">
    <source>
        <dbReference type="Proteomes" id="UP001054902"/>
    </source>
</evidence>
<evidence type="ECO:0000259" key="3">
    <source>
        <dbReference type="PROSITE" id="PS50296"/>
    </source>
</evidence>
<name>A0AAD3H8Q3_9STRA</name>
<feature type="domain" description="SUI1" evidence="3">
    <location>
        <begin position="160"/>
        <end position="232"/>
    </location>
</feature>
<dbReference type="InterPro" id="IPR001950">
    <property type="entry name" value="SUI1"/>
</dbReference>
<dbReference type="GO" id="GO:0003743">
    <property type="term" value="F:translation initiation factor activity"/>
    <property type="evidence" value="ECO:0007669"/>
    <property type="project" value="InterPro"/>
</dbReference>
<dbReference type="SUPFAM" id="SSF55159">
    <property type="entry name" value="eIF1-like"/>
    <property type="match status" value="1"/>
</dbReference>
<accession>A0AAD3H8Q3</accession>
<dbReference type="InterPro" id="IPR050318">
    <property type="entry name" value="DENR/SUI1_TIF"/>
</dbReference>
<dbReference type="GO" id="GO:0002188">
    <property type="term" value="P:translation reinitiation"/>
    <property type="evidence" value="ECO:0007669"/>
    <property type="project" value="TreeGrafter"/>
</dbReference>
<dbReference type="InterPro" id="IPR036877">
    <property type="entry name" value="SUI1_dom_sf"/>
</dbReference>
<reference evidence="4 5" key="1">
    <citation type="journal article" date="2021" name="Sci. Rep.">
        <title>The genome of the diatom Chaetoceros tenuissimus carries an ancient integrated fragment of an extant virus.</title>
        <authorList>
            <person name="Hongo Y."/>
            <person name="Kimura K."/>
            <person name="Takaki Y."/>
            <person name="Yoshida Y."/>
            <person name="Baba S."/>
            <person name="Kobayashi G."/>
            <person name="Nagasaki K."/>
            <person name="Hano T."/>
            <person name="Tomaru Y."/>
        </authorList>
    </citation>
    <scope>NUCLEOTIDE SEQUENCE [LARGE SCALE GENOMIC DNA]</scope>
    <source>
        <strain evidence="4 5">NIES-3715</strain>
    </source>
</reference>
<dbReference type="InterPro" id="IPR048517">
    <property type="entry name" value="DENR_N"/>
</dbReference>
<feature type="region of interest" description="Disordered" evidence="2">
    <location>
        <begin position="118"/>
        <end position="155"/>
    </location>
</feature>
<dbReference type="PROSITE" id="PS50296">
    <property type="entry name" value="SUI1"/>
    <property type="match status" value="1"/>
</dbReference>
<protein>
    <recommendedName>
        <fullName evidence="3">SUI1 domain-containing protein</fullName>
    </recommendedName>
</protein>
<dbReference type="Proteomes" id="UP001054902">
    <property type="component" value="Unassembled WGS sequence"/>
</dbReference>